<dbReference type="EMBL" id="OV651824">
    <property type="protein sequence ID" value="CAH1102173.1"/>
    <property type="molecule type" value="Genomic_DNA"/>
</dbReference>
<dbReference type="Pfam" id="PF13424">
    <property type="entry name" value="TPR_12"/>
    <property type="match status" value="1"/>
</dbReference>
<organism evidence="3 4">
    <name type="scientific">Psylliodes chrysocephalus</name>
    <dbReference type="NCBI Taxonomy" id="3402493"/>
    <lineage>
        <taxon>Eukaryota</taxon>
        <taxon>Metazoa</taxon>
        <taxon>Ecdysozoa</taxon>
        <taxon>Arthropoda</taxon>
        <taxon>Hexapoda</taxon>
        <taxon>Insecta</taxon>
        <taxon>Pterygota</taxon>
        <taxon>Neoptera</taxon>
        <taxon>Endopterygota</taxon>
        <taxon>Coleoptera</taxon>
        <taxon>Polyphaga</taxon>
        <taxon>Cucujiformia</taxon>
        <taxon>Chrysomeloidea</taxon>
        <taxon>Chrysomelidae</taxon>
        <taxon>Galerucinae</taxon>
        <taxon>Alticini</taxon>
        <taxon>Psylliodes</taxon>
    </lineage>
</organism>
<keyword evidence="4" id="KW-1185">Reference proteome</keyword>
<sequence>MATAVIENIDFRTEDFDLSNLKEDSSAGSSKINKVPDMSRMSTPKPIMHLGSSTEFHRQPSAMPRTPFKPGTGYRSSTGFKPTTNFSKPGTSFKPGTGFRPATGMDTVSRPMTAVRGAGYTSHGKPFDPLNQAASVPTPPLELQKDDSPEEKVRQQEYKIMHLVEQACEAHNQGDFRQALTKAKEASNKERNLIRLQEQSGLGDHHNIDLTYAVLFTLANQYAANELYTEAINTYQMITKNRMFANAYRLKVNMGNIYFKQGQYQMAVKMFRMALDQVPSSQKNLRIRIMHNIATVFIRMGQWEEAIGSLEYIMSEQACHKAGLHLILCCRALEDKEKMRTAFALLLSVPLNIEDEEKYNFEQDSPEDTLIALAIQDDDLHKYETAKRKEAEYCILTAARLIAPYIEETFGEGYDWCVTAIKSSEYARLASDLEINKAVMFLKQKQLPEAIETLKAFEKDSVIAINAAVNLSFIYYLQGDYDNAVRYAEVVEKQNAKSAEGYVNYGACLMAKGDISSAITCFQKALEYDHTFFEAIFNLGLCLKRQGHYMEALSCFQRFSGSLALLPAVVYQVANLLELIGDNEAAADTYQQLLGLVPTDAKALLKLGELYDHEGDKQQAHHYHSDSYRYYPADLSVIDWLGSYYIELQVVEKALTYFEKAAIMQPNEPKWNMMVAGCHRRSGNMHKALTLYQEIHRQFPENSECLRFLVRLCGDLGMREAQDYLLELKKLEKSKEVRERVNSSRPGSRRTSSGLSSRAGSGFSPVPENAALRTPPLSGNKNMRSSRLIQSHNSVGSTDSGFAQPTIDASYSDPLGPQPVRPRTGAGKPLDFDDFGNEELGDDLLPE</sequence>
<gene>
    <name evidence="3" type="ORF">PSYICH_LOCUS3370</name>
</gene>
<dbReference type="Proteomes" id="UP001153636">
    <property type="component" value="Chromosome 12"/>
</dbReference>
<dbReference type="Pfam" id="PF13432">
    <property type="entry name" value="TPR_16"/>
    <property type="match status" value="2"/>
</dbReference>
<proteinExistence type="predicted"/>
<dbReference type="GO" id="GO:1905515">
    <property type="term" value="P:non-motile cilium assembly"/>
    <property type="evidence" value="ECO:0007669"/>
    <property type="project" value="TreeGrafter"/>
</dbReference>
<feature type="compositionally biased region" description="Polar residues" evidence="2">
    <location>
        <begin position="777"/>
        <end position="809"/>
    </location>
</feature>
<feature type="region of interest" description="Disordered" evidence="2">
    <location>
        <begin position="18"/>
        <end position="152"/>
    </location>
</feature>
<dbReference type="GO" id="GO:0042073">
    <property type="term" value="P:intraciliary transport"/>
    <property type="evidence" value="ECO:0007669"/>
    <property type="project" value="TreeGrafter"/>
</dbReference>
<dbReference type="InterPro" id="IPR011990">
    <property type="entry name" value="TPR-like_helical_dom_sf"/>
</dbReference>
<dbReference type="Gene3D" id="1.25.40.10">
    <property type="entry name" value="Tetratricopeptide repeat domain"/>
    <property type="match status" value="3"/>
</dbReference>
<feature type="compositionally biased region" description="Low complexity" evidence="2">
    <location>
        <begin position="743"/>
        <end position="764"/>
    </location>
</feature>
<evidence type="ECO:0000313" key="3">
    <source>
        <dbReference type="EMBL" id="CAH1102173.1"/>
    </source>
</evidence>
<feature type="repeat" description="TPR" evidence="1">
    <location>
        <begin position="499"/>
        <end position="532"/>
    </location>
</feature>
<dbReference type="GO" id="GO:0097546">
    <property type="term" value="C:ciliary base"/>
    <property type="evidence" value="ECO:0007669"/>
    <property type="project" value="TreeGrafter"/>
</dbReference>
<evidence type="ECO:0000313" key="4">
    <source>
        <dbReference type="Proteomes" id="UP001153636"/>
    </source>
</evidence>
<keyword evidence="1" id="KW-0802">TPR repeat</keyword>
<dbReference type="PANTHER" id="PTHR44117:SF1">
    <property type="entry name" value="INTRAFLAGELLAR TRANSPORT PROTEIN 88 HOMOLOG"/>
    <property type="match status" value="1"/>
</dbReference>
<dbReference type="Pfam" id="PF13414">
    <property type="entry name" value="TPR_11"/>
    <property type="match status" value="1"/>
</dbReference>
<dbReference type="GO" id="GO:0019894">
    <property type="term" value="F:kinesin binding"/>
    <property type="evidence" value="ECO:0007669"/>
    <property type="project" value="TreeGrafter"/>
</dbReference>
<dbReference type="FunFam" id="1.25.40.10:FF:000468">
    <property type="entry name" value="Intraflagellar transport 88 homolog"/>
    <property type="match status" value="1"/>
</dbReference>
<feature type="compositionally biased region" description="Basic and acidic residues" evidence="2">
    <location>
        <begin position="143"/>
        <end position="152"/>
    </location>
</feature>
<dbReference type="SUPFAM" id="SSF48452">
    <property type="entry name" value="TPR-like"/>
    <property type="match status" value="3"/>
</dbReference>
<feature type="repeat" description="TPR" evidence="1">
    <location>
        <begin position="248"/>
        <end position="281"/>
    </location>
</feature>
<dbReference type="GO" id="GO:0097730">
    <property type="term" value="C:non-motile cilium"/>
    <property type="evidence" value="ECO:0007669"/>
    <property type="project" value="TreeGrafter"/>
</dbReference>
<dbReference type="AlphaFoldDB" id="A0A9P0CKA1"/>
<dbReference type="GO" id="GO:0036064">
    <property type="term" value="C:ciliary basal body"/>
    <property type="evidence" value="ECO:0007669"/>
    <property type="project" value="TreeGrafter"/>
</dbReference>
<feature type="compositionally biased region" description="Acidic residues" evidence="2">
    <location>
        <begin position="832"/>
        <end position="847"/>
    </location>
</feature>
<evidence type="ECO:0008006" key="5">
    <source>
        <dbReference type="Google" id="ProtNLM"/>
    </source>
</evidence>
<dbReference type="GO" id="GO:0005814">
    <property type="term" value="C:centriole"/>
    <property type="evidence" value="ECO:0007669"/>
    <property type="project" value="TreeGrafter"/>
</dbReference>
<feature type="region of interest" description="Disordered" evidence="2">
    <location>
        <begin position="735"/>
        <end position="847"/>
    </location>
</feature>
<evidence type="ECO:0000256" key="2">
    <source>
        <dbReference type="SAM" id="MobiDB-lite"/>
    </source>
</evidence>
<feature type="compositionally biased region" description="Polar residues" evidence="2">
    <location>
        <begin position="74"/>
        <end position="90"/>
    </location>
</feature>
<dbReference type="PROSITE" id="PS50005">
    <property type="entry name" value="TPR"/>
    <property type="match status" value="4"/>
</dbReference>
<evidence type="ECO:0000256" key="1">
    <source>
        <dbReference type="PROSITE-ProRule" id="PRU00339"/>
    </source>
</evidence>
<reference evidence="3" key="1">
    <citation type="submission" date="2022-01" db="EMBL/GenBank/DDBJ databases">
        <authorList>
            <person name="King R."/>
        </authorList>
    </citation>
    <scope>NUCLEOTIDE SEQUENCE</scope>
</reference>
<feature type="repeat" description="TPR" evidence="1">
    <location>
        <begin position="601"/>
        <end position="634"/>
    </location>
</feature>
<protein>
    <recommendedName>
        <fullName evidence="5">Intraflagellar transport protein 88 homolog</fullName>
    </recommendedName>
</protein>
<accession>A0A9P0CKA1</accession>
<dbReference type="SMART" id="SM00028">
    <property type="entry name" value="TPR"/>
    <property type="match status" value="11"/>
</dbReference>
<dbReference type="OrthoDB" id="1926212at2759"/>
<dbReference type="PANTHER" id="PTHR44117">
    <property type="entry name" value="INTRAFLAGELLAR TRANSPORT PROTEIN 88 HOMOLOG"/>
    <property type="match status" value="1"/>
</dbReference>
<feature type="repeat" description="TPR" evidence="1">
    <location>
        <begin position="635"/>
        <end position="668"/>
    </location>
</feature>
<name>A0A9P0CKA1_9CUCU</name>
<dbReference type="InterPro" id="IPR019734">
    <property type="entry name" value="TPR_rpt"/>
</dbReference>